<organism evidence="5 6">
    <name type="scientific">Halostreptopolyspora alba</name>
    <dbReference type="NCBI Taxonomy" id="2487137"/>
    <lineage>
        <taxon>Bacteria</taxon>
        <taxon>Bacillati</taxon>
        <taxon>Actinomycetota</taxon>
        <taxon>Actinomycetes</taxon>
        <taxon>Streptosporangiales</taxon>
        <taxon>Nocardiopsidaceae</taxon>
        <taxon>Halostreptopolyspora</taxon>
    </lineage>
</organism>
<evidence type="ECO:0000313" key="6">
    <source>
        <dbReference type="Proteomes" id="UP000269198"/>
    </source>
</evidence>
<feature type="domain" description="4'-phosphopantetheinyl transferase" evidence="4">
    <location>
        <begin position="111"/>
        <end position="216"/>
    </location>
</feature>
<reference evidence="5 6" key="1">
    <citation type="submission" date="2018-11" db="EMBL/GenBank/DDBJ databases">
        <title>The genome draft of YIM 96095.</title>
        <authorList>
            <person name="Tang S.-K."/>
            <person name="Chunyu W.-X."/>
            <person name="Feng Y.-Z."/>
        </authorList>
    </citation>
    <scope>NUCLEOTIDE SEQUENCE [LARGE SCALE GENOMIC DNA]</scope>
    <source>
        <strain evidence="5 6">YIM 96095</strain>
    </source>
</reference>
<dbReference type="OrthoDB" id="190168at2"/>
<evidence type="ECO:0000256" key="1">
    <source>
        <dbReference type="ARBA" id="ARBA00010990"/>
    </source>
</evidence>
<dbReference type="Proteomes" id="UP000269198">
    <property type="component" value="Unassembled WGS sequence"/>
</dbReference>
<evidence type="ECO:0000313" key="5">
    <source>
        <dbReference type="EMBL" id="RNL85121.1"/>
    </source>
</evidence>
<dbReference type="GO" id="GO:0005829">
    <property type="term" value="C:cytosol"/>
    <property type="evidence" value="ECO:0007669"/>
    <property type="project" value="TreeGrafter"/>
</dbReference>
<sequence>MWWADPNLASPGLLELLDERERGRHDRFRLAADRDRYVVAHALARLVCARAAGCDPGEVAFRLHCRSCARDPSKRGDSHGKPHPDGPARGLEISHSHSGERVVVALTRGVPVGVDVEGVSAERDIEGVAEIALAENERAALDTMPAGDRVAGFFGYWARKEALLKATGDGLSGGLGTVRVNPPDQPASLTGWDGPHAPERAWLSDLDAGPGYRAALAALTGGPVTVATHDATPLLDRSASGRG</sequence>
<dbReference type="PANTHER" id="PTHR12215:SF10">
    <property type="entry name" value="L-AMINOADIPATE-SEMIALDEHYDE DEHYDROGENASE-PHOSPHOPANTETHEINYL TRANSFERASE"/>
    <property type="match status" value="1"/>
</dbReference>
<dbReference type="InterPro" id="IPR008278">
    <property type="entry name" value="4-PPantetheinyl_Trfase_dom"/>
</dbReference>
<dbReference type="GO" id="GO:0000287">
    <property type="term" value="F:magnesium ion binding"/>
    <property type="evidence" value="ECO:0007669"/>
    <property type="project" value="InterPro"/>
</dbReference>
<evidence type="ECO:0000256" key="3">
    <source>
        <dbReference type="SAM" id="MobiDB-lite"/>
    </source>
</evidence>
<accession>A0A3N0EBA1</accession>
<proteinExistence type="inferred from homology"/>
<dbReference type="InterPro" id="IPR037143">
    <property type="entry name" value="4-PPantetheinyl_Trfase_dom_sf"/>
</dbReference>
<comment type="caution">
    <text evidence="5">The sequence shown here is derived from an EMBL/GenBank/DDBJ whole genome shotgun (WGS) entry which is preliminary data.</text>
</comment>
<evidence type="ECO:0000256" key="2">
    <source>
        <dbReference type="ARBA" id="ARBA00022679"/>
    </source>
</evidence>
<dbReference type="PANTHER" id="PTHR12215">
    <property type="entry name" value="PHOSPHOPANTETHEINE TRANSFERASE"/>
    <property type="match status" value="1"/>
</dbReference>
<keyword evidence="2 5" id="KW-0808">Transferase</keyword>
<protein>
    <submittedName>
        <fullName evidence="5">4'-phosphopantetheinyl transferase superfamily protein</fullName>
    </submittedName>
</protein>
<evidence type="ECO:0000259" key="4">
    <source>
        <dbReference type="Pfam" id="PF01648"/>
    </source>
</evidence>
<dbReference type="InterPro" id="IPR050559">
    <property type="entry name" value="P-Pant_transferase_sf"/>
</dbReference>
<gene>
    <name evidence="5" type="ORF">EFW17_10425</name>
</gene>
<dbReference type="Pfam" id="PF01648">
    <property type="entry name" value="ACPS"/>
    <property type="match status" value="1"/>
</dbReference>
<dbReference type="GO" id="GO:0008897">
    <property type="term" value="F:holo-[acyl-carrier-protein] synthase activity"/>
    <property type="evidence" value="ECO:0007669"/>
    <property type="project" value="InterPro"/>
</dbReference>
<dbReference type="EMBL" id="RJMB01000008">
    <property type="protein sequence ID" value="RNL85121.1"/>
    <property type="molecule type" value="Genomic_DNA"/>
</dbReference>
<keyword evidence="6" id="KW-1185">Reference proteome</keyword>
<feature type="region of interest" description="Disordered" evidence="3">
    <location>
        <begin position="70"/>
        <end position="94"/>
    </location>
</feature>
<dbReference type="Gene3D" id="3.90.470.20">
    <property type="entry name" value="4'-phosphopantetheinyl transferase domain"/>
    <property type="match status" value="2"/>
</dbReference>
<comment type="similarity">
    <text evidence="1">Belongs to the P-Pant transferase superfamily. Gsp/Sfp/HetI/AcpT family.</text>
</comment>
<dbReference type="SUPFAM" id="SSF56214">
    <property type="entry name" value="4'-phosphopantetheinyl transferase"/>
    <property type="match status" value="2"/>
</dbReference>
<dbReference type="AlphaFoldDB" id="A0A3N0EBA1"/>
<name>A0A3N0EBA1_9ACTN</name>
<dbReference type="GO" id="GO:0019878">
    <property type="term" value="P:lysine biosynthetic process via aminoadipic acid"/>
    <property type="evidence" value="ECO:0007669"/>
    <property type="project" value="TreeGrafter"/>
</dbReference>